<keyword evidence="2" id="KW-0808">Transferase</keyword>
<dbReference type="EMBL" id="CP077062">
    <property type="protein sequence ID" value="QWZ09426.1"/>
    <property type="molecule type" value="Genomic_DNA"/>
</dbReference>
<evidence type="ECO:0000259" key="1">
    <source>
        <dbReference type="Pfam" id="PF13649"/>
    </source>
</evidence>
<reference evidence="2" key="1">
    <citation type="submission" date="2021-06" db="EMBL/GenBank/DDBJ databases">
        <title>Complete genome sequence of Nocardioides sp. G188.</title>
        <authorList>
            <person name="Im W.-T."/>
        </authorList>
    </citation>
    <scope>NUCLEOTIDE SEQUENCE</scope>
    <source>
        <strain evidence="2">G188</strain>
    </source>
</reference>
<sequence>MSESPMIESSEHPMVVSAIARLATQGGWARMLAGKPLEDELDLNDAELLVAAQVLRRNPDDTLEPVDTHPWYFDPVSLAGGLVSYLRRALRHAEGGTAGWTAEDLDIVVAQGRGSVAAATAIGEGMLPQMAAAHAAFLDGTARFLDVGVGIGAVSGRLCQMFPGVTAVGLDVLAPVLDVARRELSDADLAHRVELRLQSVADLHDVDAFDLAWLPQAFIPRADLARGLHGVFRALRSDRWVVSPVMAAPGEADPFQRAVHAHGAHLTGGGPISVEEVTGLMDEAGFADVRAHDHGGQVVMWGRRP</sequence>
<dbReference type="Proteomes" id="UP000683575">
    <property type="component" value="Chromosome"/>
</dbReference>
<dbReference type="RefSeq" id="WP_216941272.1">
    <property type="nucleotide sequence ID" value="NZ_CP077062.1"/>
</dbReference>
<dbReference type="Pfam" id="PF13649">
    <property type="entry name" value="Methyltransf_25"/>
    <property type="match status" value="1"/>
</dbReference>
<name>A0A975Y1E4_9ACTN</name>
<feature type="domain" description="Methyltransferase" evidence="1">
    <location>
        <begin position="145"/>
        <end position="237"/>
    </location>
</feature>
<dbReference type="GO" id="GO:0032259">
    <property type="term" value="P:methylation"/>
    <property type="evidence" value="ECO:0007669"/>
    <property type="project" value="UniProtKB-KW"/>
</dbReference>
<evidence type="ECO:0000313" key="2">
    <source>
        <dbReference type="EMBL" id="QWZ09426.1"/>
    </source>
</evidence>
<protein>
    <submittedName>
        <fullName evidence="2">Class I SAM-dependent methyltransferase</fullName>
    </submittedName>
</protein>
<gene>
    <name evidence="2" type="ORF">KRR39_06565</name>
</gene>
<dbReference type="KEGG" id="nps:KRR39_06565"/>
<dbReference type="CDD" id="cd02440">
    <property type="entry name" value="AdoMet_MTases"/>
    <property type="match status" value="1"/>
</dbReference>
<dbReference type="GO" id="GO:0008168">
    <property type="term" value="F:methyltransferase activity"/>
    <property type="evidence" value="ECO:0007669"/>
    <property type="project" value="UniProtKB-KW"/>
</dbReference>
<organism evidence="2 3">
    <name type="scientific">Nocardioides panacis</name>
    <dbReference type="NCBI Taxonomy" id="2849501"/>
    <lineage>
        <taxon>Bacteria</taxon>
        <taxon>Bacillati</taxon>
        <taxon>Actinomycetota</taxon>
        <taxon>Actinomycetes</taxon>
        <taxon>Propionibacteriales</taxon>
        <taxon>Nocardioidaceae</taxon>
        <taxon>Nocardioides</taxon>
    </lineage>
</organism>
<evidence type="ECO:0000313" key="3">
    <source>
        <dbReference type="Proteomes" id="UP000683575"/>
    </source>
</evidence>
<dbReference type="AlphaFoldDB" id="A0A975Y1E4"/>
<proteinExistence type="predicted"/>
<keyword evidence="2" id="KW-0489">Methyltransferase</keyword>
<accession>A0A975Y1E4</accession>
<keyword evidence="3" id="KW-1185">Reference proteome</keyword>
<dbReference type="InterPro" id="IPR041698">
    <property type="entry name" value="Methyltransf_25"/>
</dbReference>